<dbReference type="Gramene" id="RZC50923">
    <property type="protein sequence ID" value="RZC50923"/>
    <property type="gene ID" value="C5167_019345"/>
</dbReference>
<reference evidence="1 2" key="1">
    <citation type="journal article" date="2018" name="Science">
        <title>The opium poppy genome and morphinan production.</title>
        <authorList>
            <person name="Guo L."/>
            <person name="Winzer T."/>
            <person name="Yang X."/>
            <person name="Li Y."/>
            <person name="Ning Z."/>
            <person name="He Z."/>
            <person name="Teodor R."/>
            <person name="Lu Y."/>
            <person name="Bowser T.A."/>
            <person name="Graham I.A."/>
            <person name="Ye K."/>
        </authorList>
    </citation>
    <scope>NUCLEOTIDE SEQUENCE [LARGE SCALE GENOMIC DNA]</scope>
    <source>
        <strain evidence="2">cv. HN1</strain>
        <tissue evidence="1">Leaves</tissue>
    </source>
</reference>
<evidence type="ECO:0000313" key="2">
    <source>
        <dbReference type="Proteomes" id="UP000316621"/>
    </source>
</evidence>
<proteinExistence type="predicted"/>
<dbReference type="AlphaFoldDB" id="A0A4Y7IPX7"/>
<dbReference type="Proteomes" id="UP000316621">
    <property type="component" value="Chromosome 2"/>
</dbReference>
<accession>A0A4Y7IPX7</accession>
<gene>
    <name evidence="1" type="ORF">C5167_019345</name>
</gene>
<protein>
    <submittedName>
        <fullName evidence="1">Uncharacterized protein</fullName>
    </submittedName>
</protein>
<keyword evidence="2" id="KW-1185">Reference proteome</keyword>
<name>A0A4Y7IPX7_PAPSO</name>
<organism evidence="1 2">
    <name type="scientific">Papaver somniferum</name>
    <name type="common">Opium poppy</name>
    <dbReference type="NCBI Taxonomy" id="3469"/>
    <lineage>
        <taxon>Eukaryota</taxon>
        <taxon>Viridiplantae</taxon>
        <taxon>Streptophyta</taxon>
        <taxon>Embryophyta</taxon>
        <taxon>Tracheophyta</taxon>
        <taxon>Spermatophyta</taxon>
        <taxon>Magnoliopsida</taxon>
        <taxon>Ranunculales</taxon>
        <taxon>Papaveraceae</taxon>
        <taxon>Papaveroideae</taxon>
        <taxon>Papaver</taxon>
    </lineage>
</organism>
<dbReference type="EMBL" id="CM010716">
    <property type="protein sequence ID" value="RZC50923.1"/>
    <property type="molecule type" value="Genomic_DNA"/>
</dbReference>
<sequence>MLTAKKQRWLDSCRCVPMSPYLGMQFKSNTQSANFLADVFWEIELSRMCSGYWTSVDVFRRYGLSRMCTSVLMGSLVYYCQVGR</sequence>
<evidence type="ECO:0000313" key="1">
    <source>
        <dbReference type="EMBL" id="RZC50923.1"/>
    </source>
</evidence>